<evidence type="ECO:0000256" key="1">
    <source>
        <dbReference type="SAM" id="MobiDB-lite"/>
    </source>
</evidence>
<dbReference type="Gene3D" id="3.40.50.300">
    <property type="entry name" value="P-loop containing nucleotide triphosphate hydrolases"/>
    <property type="match status" value="1"/>
</dbReference>
<dbReference type="SUPFAM" id="SSF52540">
    <property type="entry name" value="P-loop containing nucleoside triphosphate hydrolases"/>
    <property type="match status" value="1"/>
</dbReference>
<evidence type="ECO:0000313" key="4">
    <source>
        <dbReference type="EMBL" id="EFG30677.1"/>
    </source>
</evidence>
<dbReference type="STRING" id="641147.HMPREF9021_01283"/>
<feature type="region of interest" description="Disordered" evidence="1">
    <location>
        <begin position="239"/>
        <end position="265"/>
    </location>
</feature>
<feature type="compositionally biased region" description="Polar residues" evidence="1">
    <location>
        <begin position="255"/>
        <end position="265"/>
    </location>
</feature>
<evidence type="ECO:0000259" key="3">
    <source>
        <dbReference type="Pfam" id="PF05707"/>
    </source>
</evidence>
<dbReference type="Pfam" id="PF05707">
    <property type="entry name" value="Zot"/>
    <property type="match status" value="1"/>
</dbReference>
<dbReference type="AlphaFoldDB" id="V9H5S2"/>
<organism evidence="4 5">
    <name type="scientific">Simonsiella muelleri ATCC 29453</name>
    <dbReference type="NCBI Taxonomy" id="641147"/>
    <lineage>
        <taxon>Bacteria</taxon>
        <taxon>Pseudomonadati</taxon>
        <taxon>Pseudomonadota</taxon>
        <taxon>Betaproteobacteria</taxon>
        <taxon>Neisseriales</taxon>
        <taxon>Neisseriaceae</taxon>
        <taxon>Simonsiella</taxon>
    </lineage>
</organism>
<keyword evidence="5" id="KW-1185">Reference proteome</keyword>
<feature type="domain" description="Zona occludens toxin N-terminal" evidence="3">
    <location>
        <begin position="18"/>
        <end position="200"/>
    </location>
</feature>
<reference evidence="4 5" key="1">
    <citation type="submission" date="2010-03" db="EMBL/GenBank/DDBJ databases">
        <authorList>
            <consortium name="The Broad Institute Genome Sequencing Platform"/>
            <person name="Ward D."/>
            <person name="Earl A."/>
            <person name="Feldgarden M."/>
            <person name="Gevers D."/>
            <person name="Young S."/>
            <person name="Zeng Q."/>
            <person name="Koehrsen M."/>
            <person name="Alvarado L."/>
            <person name="Berlin A.M."/>
            <person name="Borenstein D."/>
            <person name="Chapman S.B."/>
            <person name="Chen Z."/>
            <person name="Engels R."/>
            <person name="Freedman E."/>
            <person name="Gellesch M."/>
            <person name="Goldberg J."/>
            <person name="Griggs A."/>
            <person name="Gujja S."/>
            <person name="Heilman E.R."/>
            <person name="Heiman D.I."/>
            <person name="Hepburn T.A."/>
            <person name="Howarth C."/>
            <person name="Jen D."/>
            <person name="Larson L."/>
            <person name="Mehta T."/>
            <person name="Park D."/>
            <person name="Pearson M."/>
            <person name="Richards J."/>
            <person name="Roberts A."/>
            <person name="Saif S."/>
            <person name="Shea T.D."/>
            <person name="Shenoy N."/>
            <person name="Sisk P."/>
            <person name="Stolte C."/>
            <person name="Sykes S.N."/>
            <person name="Walk T."/>
            <person name="White J."/>
            <person name="Yandava C."/>
            <person name="Izard J."/>
            <person name="Baranova O.V."/>
            <person name="Blanton J.M."/>
            <person name="Tanner A.C."/>
            <person name="Dewhirst F."/>
            <person name="Haas B."/>
            <person name="Nusbaum C."/>
            <person name="Birren B."/>
        </authorList>
    </citation>
    <scope>NUCLEOTIDE SEQUENCE [LARGE SCALE GENOMIC DNA]</scope>
    <source>
        <strain evidence="4 5">ATCC 29453</strain>
    </source>
</reference>
<keyword evidence="2" id="KW-1133">Transmembrane helix</keyword>
<name>V9H5S2_9NEIS</name>
<protein>
    <recommendedName>
        <fullName evidence="3">Zona occludens toxin N-terminal domain-containing protein</fullName>
    </recommendedName>
</protein>
<gene>
    <name evidence="4" type="ORF">HMPREF9021_01283</name>
</gene>
<dbReference type="eggNOG" id="COG4128">
    <property type="taxonomic scope" value="Bacteria"/>
</dbReference>
<dbReference type="RefSeq" id="WP_002642619.1">
    <property type="nucleotide sequence ID" value="NZ_CP019448.1"/>
</dbReference>
<accession>V9H5S2</accession>
<dbReference type="InterPro" id="IPR027417">
    <property type="entry name" value="P-loop_NTPase"/>
</dbReference>
<keyword evidence="2" id="KW-0812">Transmembrane</keyword>
<evidence type="ECO:0000256" key="2">
    <source>
        <dbReference type="SAM" id="Phobius"/>
    </source>
</evidence>
<feature type="transmembrane region" description="Helical" evidence="2">
    <location>
        <begin position="213"/>
        <end position="231"/>
    </location>
</feature>
<comment type="caution">
    <text evidence="4">The sequence shown here is derived from an EMBL/GenBank/DDBJ whole genome shotgun (WGS) entry which is preliminary data.</text>
</comment>
<keyword evidence="2" id="KW-0472">Membrane</keyword>
<dbReference type="EMBL" id="ADCY02000050">
    <property type="protein sequence ID" value="EFG30677.1"/>
    <property type="molecule type" value="Genomic_DNA"/>
</dbReference>
<dbReference type="InterPro" id="IPR008900">
    <property type="entry name" value="Zot_N"/>
</dbReference>
<dbReference type="HOGENOM" id="CLU_044039_0_0_4"/>
<sequence>MGHKDYFIYNGFLQGEKMIILQTGVPGSGKTSNIISILMSDQSYTHFTDKDGVKKQRPLFVNGINDLKIQHQELLDEQIKNQPLQDFLPYGSLVIIDEAQRLMGTRSAASKVPDYIEALATHRHHGLDIVLITQHPSFLDPFVRKLVQRHMHISIKAVGRKLYEWNECVDQPDSKTNIDRAIERQFSVPKKAFDMYKSAEVHTKVNRRIPKSLIFLILFLPALVYFSYSTYSKMHDKYSNDEQTAQEMPAEDTVPNHQIDSSNDNNQAVKSLEPYILEPLLWGL</sequence>
<evidence type="ECO:0000313" key="5">
    <source>
        <dbReference type="Proteomes" id="UP000017813"/>
    </source>
</evidence>
<dbReference type="Proteomes" id="UP000017813">
    <property type="component" value="Unassembled WGS sequence"/>
</dbReference>
<proteinExistence type="predicted"/>
<reference evidence="4 5" key="2">
    <citation type="submission" date="2011-10" db="EMBL/GenBank/DDBJ databases">
        <title>The Genome Sequence of Simonsiella muelleri ATCC 29453.</title>
        <authorList>
            <consortium name="The Broad Institute Genome Sequencing Platform"/>
            <consortium name="The Broad Institute Genome Sequencing Center for Infectious Disease"/>
            <person name="Earl A."/>
            <person name="Ward D."/>
            <person name="Feldgarden M."/>
            <person name="Gevers D."/>
            <person name="Izard J."/>
            <person name="Baranova O.V."/>
            <person name="Blanton J.M."/>
            <person name="Tanner A.C."/>
            <person name="Dewhirst F."/>
            <person name="Young S.K."/>
            <person name="Zeng Q."/>
            <person name="Gargeya S."/>
            <person name="Fitzgerald M."/>
            <person name="Haas B."/>
            <person name="Abouelleil A."/>
            <person name="Alvarado L."/>
            <person name="Arachchi H.M."/>
            <person name="Berlin A."/>
            <person name="Brown A."/>
            <person name="Chapman S.B."/>
            <person name="Chen Z."/>
            <person name="Dunbar C."/>
            <person name="Freedman E."/>
            <person name="Gearin G."/>
            <person name="Goldberg J."/>
            <person name="Griggs A."/>
            <person name="Gujja S."/>
            <person name="Heiman D."/>
            <person name="Howarth C."/>
            <person name="Larson L."/>
            <person name="Lui A."/>
            <person name="MacDonald P.J.P."/>
            <person name="Montmayeur A."/>
            <person name="Murphy C."/>
            <person name="Neiman D."/>
            <person name="Pearson M."/>
            <person name="Priest M."/>
            <person name="Roberts A."/>
            <person name="Saif S."/>
            <person name="Shea T."/>
            <person name="Shenoy N."/>
            <person name="Sisk P."/>
            <person name="Stolte C."/>
            <person name="Sykes S."/>
            <person name="Wortman J."/>
            <person name="Nusbaum C."/>
            <person name="Birren B."/>
        </authorList>
    </citation>
    <scope>NUCLEOTIDE SEQUENCE [LARGE SCALE GENOMIC DNA]</scope>
    <source>
        <strain evidence="4 5">ATCC 29453</strain>
    </source>
</reference>